<organism evidence="1">
    <name type="scientific">Siphoviridae sp. ctVif31</name>
    <dbReference type="NCBI Taxonomy" id="2825532"/>
    <lineage>
        <taxon>Viruses</taxon>
        <taxon>Duplodnaviria</taxon>
        <taxon>Heunggongvirae</taxon>
        <taxon>Uroviricota</taxon>
        <taxon>Caudoviricetes</taxon>
    </lineage>
</organism>
<proteinExistence type="predicted"/>
<name>A0A8S5Q326_9CAUD</name>
<accession>A0A8S5Q326</accession>
<reference evidence="1" key="1">
    <citation type="journal article" date="2021" name="Proc. Natl. Acad. Sci. U.S.A.">
        <title>A Catalog of Tens of Thousands of Viruses from Human Metagenomes Reveals Hidden Associations with Chronic Diseases.</title>
        <authorList>
            <person name="Tisza M.J."/>
            <person name="Buck C.B."/>
        </authorList>
    </citation>
    <scope>NUCLEOTIDE SEQUENCE</scope>
    <source>
        <strain evidence="1">CtVif31</strain>
    </source>
</reference>
<evidence type="ECO:0008006" key="2">
    <source>
        <dbReference type="Google" id="ProtNLM"/>
    </source>
</evidence>
<evidence type="ECO:0000313" key="1">
    <source>
        <dbReference type="EMBL" id="DAE13554.1"/>
    </source>
</evidence>
<sequence length="210" mass="23450">MKRIKALLATIICICIITWLTGCAANDDYMNDVKGNLSGNSYTIYTYDNYGQKVMTTTGDKINIAGNKTKSKGYDSEGNETTSYDVSSVITILIDGKEIESCGDTCIFEQKGLKPEVDFTQENIISHSTGKISENTYIAGIVNYYKNYFGKSRVVVIKSQLGQPIAAYSGDEVFWKIPDDLPKMTKLMIDGKALYIHRANFQIIDKELLR</sequence>
<dbReference type="PROSITE" id="PS51257">
    <property type="entry name" value="PROKAR_LIPOPROTEIN"/>
    <property type="match status" value="1"/>
</dbReference>
<protein>
    <recommendedName>
        <fullName evidence="2">DUF5052 family protein</fullName>
    </recommendedName>
</protein>
<dbReference type="InterPro" id="IPR032484">
    <property type="entry name" value="DUF5052"/>
</dbReference>
<dbReference type="EMBL" id="BK015567">
    <property type="protein sequence ID" value="DAE13554.1"/>
    <property type="molecule type" value="Genomic_DNA"/>
</dbReference>
<dbReference type="Pfam" id="PF16475">
    <property type="entry name" value="DUF5052"/>
    <property type="match status" value="1"/>
</dbReference>